<feature type="compositionally biased region" description="Low complexity" evidence="1">
    <location>
        <begin position="175"/>
        <end position="188"/>
    </location>
</feature>
<evidence type="ECO:0000313" key="3">
    <source>
        <dbReference type="WBParaSite" id="maker-uti_cns_0013367-snap-gene-0.3-mRNA-1"/>
    </source>
</evidence>
<feature type="region of interest" description="Disordered" evidence="1">
    <location>
        <begin position="404"/>
        <end position="449"/>
    </location>
</feature>
<name>A0A1I8IJC0_9PLAT</name>
<feature type="compositionally biased region" description="Polar residues" evidence="1">
    <location>
        <begin position="265"/>
        <end position="283"/>
    </location>
</feature>
<feature type="compositionally biased region" description="Low complexity" evidence="1">
    <location>
        <begin position="100"/>
        <end position="114"/>
    </location>
</feature>
<feature type="compositionally biased region" description="Basic and acidic residues" evidence="1">
    <location>
        <begin position="346"/>
        <end position="379"/>
    </location>
</feature>
<evidence type="ECO:0000313" key="2">
    <source>
        <dbReference type="Proteomes" id="UP000095280"/>
    </source>
</evidence>
<feature type="compositionally biased region" description="Polar residues" evidence="1">
    <location>
        <begin position="189"/>
        <end position="204"/>
    </location>
</feature>
<feature type="region of interest" description="Disordered" evidence="1">
    <location>
        <begin position="1"/>
        <end position="81"/>
    </location>
</feature>
<feature type="region of interest" description="Disordered" evidence="1">
    <location>
        <begin position="96"/>
        <end position="390"/>
    </location>
</feature>
<feature type="compositionally biased region" description="Polar residues" evidence="1">
    <location>
        <begin position="404"/>
        <end position="417"/>
    </location>
</feature>
<feature type="compositionally biased region" description="Basic and acidic residues" evidence="1">
    <location>
        <begin position="60"/>
        <end position="76"/>
    </location>
</feature>
<feature type="compositionally biased region" description="Polar residues" evidence="1">
    <location>
        <begin position="380"/>
        <end position="390"/>
    </location>
</feature>
<organism evidence="2 3">
    <name type="scientific">Macrostomum lignano</name>
    <dbReference type="NCBI Taxonomy" id="282301"/>
    <lineage>
        <taxon>Eukaryota</taxon>
        <taxon>Metazoa</taxon>
        <taxon>Spiralia</taxon>
        <taxon>Lophotrochozoa</taxon>
        <taxon>Platyhelminthes</taxon>
        <taxon>Rhabditophora</taxon>
        <taxon>Macrostomorpha</taxon>
        <taxon>Macrostomida</taxon>
        <taxon>Macrostomidae</taxon>
        <taxon>Macrostomum</taxon>
    </lineage>
</organism>
<feature type="compositionally biased region" description="Low complexity" evidence="1">
    <location>
        <begin position="243"/>
        <end position="257"/>
    </location>
</feature>
<dbReference type="AlphaFoldDB" id="A0A1I8IJC0"/>
<keyword evidence="2" id="KW-1185">Reference proteome</keyword>
<feature type="compositionally biased region" description="Polar residues" evidence="1">
    <location>
        <begin position="115"/>
        <end position="172"/>
    </location>
</feature>
<feature type="compositionally biased region" description="Basic and acidic residues" evidence="1">
    <location>
        <begin position="213"/>
        <end position="242"/>
    </location>
</feature>
<sequence length="505" mass="54729">PGDTFKLLGNSPSPHAGSWQGEFISTPLASADLGSRSSKSRQRQTKAEKEEGAMSLADYIGHRRDAQKKAEEDFKRTNPTVKKMRLRGNWVVPEGYAANQTPTTQPRLQRQQTTVSTRTAAIAGTVQSESRQLQQQKSTAEQKGQTNSPVKSNSKTIQVQEEQKLNLSNNRNADTKATAATAVATSKTNEQVASTTVSQKQSEQMKAAAKAVSVEEKVNKSSSSDSRRTDRKATEERQESSKASKTSAAVVAAVATKSEIREAENGNSNKATTSAQKSNSVEKLSSAEKFVSSVKKSEVQKNTDSSSSTKDTKIENHKTAIAVAAERASNNESRKVSSKQFQNKSHTSDSKTVGKVEKQSTERAEDVKKTKSSKRESTNHLDSAQSRQLSAVTAAKIQLTILNKASTQEKATTSKQSSKVDELSVSHEAVATATKQSKSVQESETKHLGPLIEMLDSNVEKQLSSLLDGSSEGDSDPKYEATMKKILDQGFQNEVDAFLTSTGYE</sequence>
<reference evidence="3" key="1">
    <citation type="submission" date="2016-11" db="UniProtKB">
        <authorList>
            <consortium name="WormBaseParasite"/>
        </authorList>
    </citation>
    <scope>IDENTIFICATION</scope>
</reference>
<protein>
    <submittedName>
        <fullName evidence="3">Thyroid hormone receptor-associated protein complex subunit</fullName>
    </submittedName>
</protein>
<dbReference type="Proteomes" id="UP000095280">
    <property type="component" value="Unplaced"/>
</dbReference>
<proteinExistence type="predicted"/>
<dbReference type="WBParaSite" id="maker-uti_cns_0013367-snap-gene-0.3-mRNA-1">
    <property type="protein sequence ID" value="maker-uti_cns_0013367-snap-gene-0.3-mRNA-1"/>
    <property type="gene ID" value="maker-uti_cns_0013367-snap-gene-0.3"/>
</dbReference>
<evidence type="ECO:0000256" key="1">
    <source>
        <dbReference type="SAM" id="MobiDB-lite"/>
    </source>
</evidence>
<accession>A0A1I8IJC0</accession>